<evidence type="ECO:0000313" key="3">
    <source>
        <dbReference type="EMBL" id="QBK24471.1"/>
    </source>
</evidence>
<reference evidence="3 4" key="1">
    <citation type="submission" date="2019-02" db="EMBL/GenBank/DDBJ databases">
        <title>Ureibacillus thermophilus.</title>
        <authorList>
            <person name="Sunny J.S."/>
            <person name="Natarajan A."/>
            <person name="Saleena L.M."/>
        </authorList>
    </citation>
    <scope>NUCLEOTIDE SEQUENCE [LARGE SCALE GENOMIC DNA]</scope>
    <source>
        <strain evidence="3 4">LM102</strain>
    </source>
</reference>
<evidence type="ECO:0000256" key="2">
    <source>
        <dbReference type="SAM" id="Phobius"/>
    </source>
</evidence>
<keyword evidence="2" id="KW-1133">Transmembrane helix</keyword>
<sequence>MLGSIINLFDLIPITPLDGGRIAAGISTKLWVLGLVLLLAYAIWAGSILGFFVLIMGIIQWREIRKEQKNIDNDRKRVKDYQEMLASLQRIAETSTYDHLQYFAQSLEKDLKEEEKLLETLHLLDEMDEAELTEEEREEKREHKKQQFLSAFEKDVGRIHNYVEETAAYYQTDGKDRVKLFFIYLGLVLVLGISSDLSYPLLPPSRKAEQAQGSKFKAFLRRALSRPRGAKE</sequence>
<dbReference type="AlphaFoldDB" id="A0A4P6UR02"/>
<accession>A0A4P6UR02</accession>
<keyword evidence="1" id="KW-0175">Coiled coil</keyword>
<evidence type="ECO:0000256" key="1">
    <source>
        <dbReference type="SAM" id="Coils"/>
    </source>
</evidence>
<keyword evidence="2" id="KW-0472">Membrane</keyword>
<proteinExistence type="predicted"/>
<dbReference type="Proteomes" id="UP000291151">
    <property type="component" value="Chromosome"/>
</dbReference>
<feature type="transmembrane region" description="Helical" evidence="2">
    <location>
        <begin position="30"/>
        <end position="59"/>
    </location>
</feature>
<feature type="transmembrane region" description="Helical" evidence="2">
    <location>
        <begin position="181"/>
        <end position="202"/>
    </location>
</feature>
<dbReference type="EMBL" id="CP036528">
    <property type="protein sequence ID" value="QBK24471.1"/>
    <property type="molecule type" value="Genomic_DNA"/>
</dbReference>
<protein>
    <submittedName>
        <fullName evidence="3">Uncharacterized protein</fullName>
    </submittedName>
</protein>
<gene>
    <name evidence="3" type="ORF">DKZ56_00195</name>
</gene>
<dbReference type="KEGG" id="uth:DKZ56_00195"/>
<evidence type="ECO:0000313" key="4">
    <source>
        <dbReference type="Proteomes" id="UP000291151"/>
    </source>
</evidence>
<organism evidence="3 4">
    <name type="scientific">Ureibacillus thermophilus</name>
    <dbReference type="NCBI Taxonomy" id="367743"/>
    <lineage>
        <taxon>Bacteria</taxon>
        <taxon>Bacillati</taxon>
        <taxon>Bacillota</taxon>
        <taxon>Bacilli</taxon>
        <taxon>Bacillales</taxon>
        <taxon>Caryophanaceae</taxon>
        <taxon>Ureibacillus</taxon>
    </lineage>
</organism>
<keyword evidence="2" id="KW-0812">Transmembrane</keyword>
<name>A0A4P6UR02_9BACL</name>
<feature type="coiled-coil region" evidence="1">
    <location>
        <begin position="64"/>
        <end position="147"/>
    </location>
</feature>
<keyword evidence="4" id="KW-1185">Reference proteome</keyword>